<evidence type="ECO:0000313" key="3">
    <source>
        <dbReference type="Proteomes" id="UP000502823"/>
    </source>
</evidence>
<dbReference type="Pfam" id="PF13843">
    <property type="entry name" value="DDE_Tnp_1_7"/>
    <property type="match status" value="1"/>
</dbReference>
<organism evidence="2 3">
    <name type="scientific">Coptotermes formosanus</name>
    <name type="common">Formosan subterranean termite</name>
    <dbReference type="NCBI Taxonomy" id="36987"/>
    <lineage>
        <taxon>Eukaryota</taxon>
        <taxon>Metazoa</taxon>
        <taxon>Ecdysozoa</taxon>
        <taxon>Arthropoda</taxon>
        <taxon>Hexapoda</taxon>
        <taxon>Insecta</taxon>
        <taxon>Pterygota</taxon>
        <taxon>Neoptera</taxon>
        <taxon>Polyneoptera</taxon>
        <taxon>Dictyoptera</taxon>
        <taxon>Blattodea</taxon>
        <taxon>Blattoidea</taxon>
        <taxon>Termitoidae</taxon>
        <taxon>Rhinotermitidae</taxon>
        <taxon>Coptotermes</taxon>
    </lineage>
</organism>
<proteinExistence type="predicted"/>
<sequence length="99" mass="11926">MGHDVRDTIKDYWSTNELHRTSFYSKVMTCDGFRHVMKEFYFQNNQNPPDRTNPDYDRLCKIKRTFHYLSNAYSTLYNPTQNLAMDKEIAQFKGRVVFQ</sequence>
<dbReference type="PANTHER" id="PTHR46599">
    <property type="entry name" value="PIGGYBAC TRANSPOSABLE ELEMENT-DERIVED PROTEIN 4"/>
    <property type="match status" value="1"/>
</dbReference>
<protein>
    <recommendedName>
        <fullName evidence="1">PiggyBac transposable element-derived protein domain-containing protein</fullName>
    </recommendedName>
</protein>
<accession>A0A6L2PWD8</accession>
<evidence type="ECO:0000313" key="2">
    <source>
        <dbReference type="EMBL" id="GFG36866.1"/>
    </source>
</evidence>
<dbReference type="AlphaFoldDB" id="A0A6L2PWD8"/>
<dbReference type="InParanoid" id="A0A6L2PWD8"/>
<reference evidence="3" key="1">
    <citation type="submission" date="2020-01" db="EMBL/GenBank/DDBJ databases">
        <title>Draft genome sequence of the Termite Coptotermes fromosanus.</title>
        <authorList>
            <person name="Itakura S."/>
            <person name="Yosikawa Y."/>
            <person name="Umezawa K."/>
        </authorList>
    </citation>
    <scope>NUCLEOTIDE SEQUENCE [LARGE SCALE GENOMIC DNA]</scope>
</reference>
<comment type="caution">
    <text evidence="2">The sequence shown here is derived from an EMBL/GenBank/DDBJ whole genome shotgun (WGS) entry which is preliminary data.</text>
</comment>
<dbReference type="OrthoDB" id="118105at2759"/>
<dbReference type="PANTHER" id="PTHR46599:SF3">
    <property type="entry name" value="PIGGYBAC TRANSPOSABLE ELEMENT-DERIVED PROTEIN 4"/>
    <property type="match status" value="1"/>
</dbReference>
<feature type="domain" description="PiggyBac transposable element-derived protein" evidence="1">
    <location>
        <begin position="1"/>
        <end position="98"/>
    </location>
</feature>
<dbReference type="EMBL" id="BLKM01009497">
    <property type="protein sequence ID" value="GFG36866.1"/>
    <property type="molecule type" value="Genomic_DNA"/>
</dbReference>
<dbReference type="Proteomes" id="UP000502823">
    <property type="component" value="Unassembled WGS sequence"/>
</dbReference>
<gene>
    <name evidence="2" type="ORF">Cfor_08676</name>
</gene>
<keyword evidence="3" id="KW-1185">Reference proteome</keyword>
<dbReference type="InterPro" id="IPR029526">
    <property type="entry name" value="PGBD"/>
</dbReference>
<name>A0A6L2PWD8_COPFO</name>
<evidence type="ECO:0000259" key="1">
    <source>
        <dbReference type="Pfam" id="PF13843"/>
    </source>
</evidence>